<dbReference type="AlphaFoldDB" id="A0AAV5WV32"/>
<organism evidence="9 10">
    <name type="scientific">Pristionchus fissidentatus</name>
    <dbReference type="NCBI Taxonomy" id="1538716"/>
    <lineage>
        <taxon>Eukaryota</taxon>
        <taxon>Metazoa</taxon>
        <taxon>Ecdysozoa</taxon>
        <taxon>Nematoda</taxon>
        <taxon>Chromadorea</taxon>
        <taxon>Rhabditida</taxon>
        <taxon>Rhabditina</taxon>
        <taxon>Diplogasteromorpha</taxon>
        <taxon>Diplogasteroidea</taxon>
        <taxon>Neodiplogasteridae</taxon>
        <taxon>Pristionchus</taxon>
    </lineage>
</organism>
<reference evidence="9" key="1">
    <citation type="submission" date="2023-10" db="EMBL/GenBank/DDBJ databases">
        <title>Genome assembly of Pristionchus species.</title>
        <authorList>
            <person name="Yoshida K."/>
            <person name="Sommer R.J."/>
        </authorList>
    </citation>
    <scope>NUCLEOTIDE SEQUENCE</scope>
    <source>
        <strain evidence="9">RS5133</strain>
    </source>
</reference>
<feature type="transmembrane region" description="Helical" evidence="7">
    <location>
        <begin position="238"/>
        <end position="260"/>
    </location>
</feature>
<evidence type="ECO:0000256" key="6">
    <source>
        <dbReference type="SAM" id="MobiDB-lite"/>
    </source>
</evidence>
<evidence type="ECO:0000256" key="4">
    <source>
        <dbReference type="ARBA" id="ARBA00022989"/>
    </source>
</evidence>
<dbReference type="Proteomes" id="UP001432322">
    <property type="component" value="Unassembled WGS sequence"/>
</dbReference>
<keyword evidence="10" id="KW-1185">Reference proteome</keyword>
<dbReference type="Pfam" id="PF07810">
    <property type="entry name" value="TMC"/>
    <property type="match status" value="1"/>
</dbReference>
<feature type="transmembrane region" description="Helical" evidence="7">
    <location>
        <begin position="69"/>
        <end position="87"/>
    </location>
</feature>
<feature type="non-terminal residue" evidence="9">
    <location>
        <position position="312"/>
    </location>
</feature>
<keyword evidence="5 7" id="KW-0472">Membrane</keyword>
<keyword evidence="4 7" id="KW-1133">Transmembrane helix</keyword>
<feature type="transmembrane region" description="Helical" evidence="7">
    <location>
        <begin position="172"/>
        <end position="195"/>
    </location>
</feature>
<comment type="caution">
    <text evidence="9">The sequence shown here is derived from an EMBL/GenBank/DDBJ whole genome shotgun (WGS) entry which is preliminary data.</text>
</comment>
<evidence type="ECO:0000256" key="5">
    <source>
        <dbReference type="ARBA" id="ARBA00023136"/>
    </source>
</evidence>
<protein>
    <recommendedName>
        <fullName evidence="8">TMC domain-containing protein</fullName>
    </recommendedName>
</protein>
<feature type="compositionally biased region" description="Basic and acidic residues" evidence="6">
    <location>
        <begin position="292"/>
        <end position="305"/>
    </location>
</feature>
<gene>
    <name evidence="9" type="ORF">PFISCL1PPCAC_26234</name>
</gene>
<evidence type="ECO:0000256" key="7">
    <source>
        <dbReference type="SAM" id="Phobius"/>
    </source>
</evidence>
<dbReference type="PANTHER" id="PTHR23302">
    <property type="entry name" value="TRANSMEMBRANE CHANNEL-RELATED"/>
    <property type="match status" value="1"/>
</dbReference>
<evidence type="ECO:0000313" key="9">
    <source>
        <dbReference type="EMBL" id="GMT34937.1"/>
    </source>
</evidence>
<dbReference type="GO" id="GO:0005886">
    <property type="term" value="C:plasma membrane"/>
    <property type="evidence" value="ECO:0007669"/>
    <property type="project" value="InterPro"/>
</dbReference>
<dbReference type="GO" id="GO:0008381">
    <property type="term" value="F:mechanosensitive monoatomic ion channel activity"/>
    <property type="evidence" value="ECO:0007669"/>
    <property type="project" value="TreeGrafter"/>
</dbReference>
<feature type="domain" description="TMC" evidence="8">
    <location>
        <begin position="52"/>
        <end position="167"/>
    </location>
</feature>
<feature type="non-terminal residue" evidence="9">
    <location>
        <position position="1"/>
    </location>
</feature>
<keyword evidence="3 7" id="KW-0812">Transmembrane</keyword>
<feature type="transmembrane region" description="Helical" evidence="7">
    <location>
        <begin position="123"/>
        <end position="151"/>
    </location>
</feature>
<dbReference type="EMBL" id="BTSY01000006">
    <property type="protein sequence ID" value="GMT34937.1"/>
    <property type="molecule type" value="Genomic_DNA"/>
</dbReference>
<comment type="subcellular location">
    <subcellularLocation>
        <location evidence="1">Membrane</location>
        <topology evidence="1">Multi-pass membrane protein</topology>
    </subcellularLocation>
</comment>
<comment type="similarity">
    <text evidence="2">Belongs to the TMC family.</text>
</comment>
<feature type="region of interest" description="Disordered" evidence="6">
    <location>
        <begin position="284"/>
        <end position="312"/>
    </location>
</feature>
<evidence type="ECO:0000256" key="3">
    <source>
        <dbReference type="ARBA" id="ARBA00022692"/>
    </source>
</evidence>
<evidence type="ECO:0000259" key="8">
    <source>
        <dbReference type="Pfam" id="PF07810"/>
    </source>
</evidence>
<evidence type="ECO:0000256" key="1">
    <source>
        <dbReference type="ARBA" id="ARBA00004141"/>
    </source>
</evidence>
<dbReference type="InterPro" id="IPR012496">
    <property type="entry name" value="TMC_dom"/>
</dbReference>
<evidence type="ECO:0000256" key="2">
    <source>
        <dbReference type="ARBA" id="ARBA00006510"/>
    </source>
</evidence>
<sequence length="312" mass="35732">RPRPSTTTSSEERGEVVILSGTTRTDYDRAVKRPIADPLRDSKKKDDVKLECWETVIGQELVKLVTMDLVFTIASILVIDFLRGLWIKYCSAWWCWDIETTFPEYGEFKVAENVLHLINNQGMVWLGFFFAPMLPFINNIKLIIIMYIRGWACMTCNVPAREIFRASRSSNFFLMILLMWLMMCATTVGVALSSFKPSPNCGPFAAHPKFFTVVSAKIVPYLPAKVNEAIEILATPGIIVPMLIVLLLVIYFLISLVRALREANTDLKKQLVHERTEEKKKIFELAGGGSKAKKETEARDRERHKDWMRKHL</sequence>
<name>A0AAV5WV32_9BILA</name>
<dbReference type="PANTHER" id="PTHR23302:SF40">
    <property type="entry name" value="TRANSMEMBRANE CHANNEL-LIKE PROTEIN"/>
    <property type="match status" value="1"/>
</dbReference>
<evidence type="ECO:0000313" key="10">
    <source>
        <dbReference type="Proteomes" id="UP001432322"/>
    </source>
</evidence>
<accession>A0AAV5WV32</accession>
<proteinExistence type="inferred from homology"/>
<dbReference type="InterPro" id="IPR038900">
    <property type="entry name" value="TMC"/>
</dbReference>